<comment type="caution">
    <text evidence="1">The sequence shown here is derived from an EMBL/GenBank/DDBJ whole genome shotgun (WGS) entry which is preliminary data.</text>
</comment>
<proteinExistence type="predicted"/>
<name>A0AAE3HAI4_9EURY</name>
<organism evidence="1 2">
    <name type="scientific">Methanolobus chelungpuianus</name>
    <dbReference type="NCBI Taxonomy" id="502115"/>
    <lineage>
        <taxon>Archaea</taxon>
        <taxon>Methanobacteriati</taxon>
        <taxon>Methanobacteriota</taxon>
        <taxon>Stenosarchaea group</taxon>
        <taxon>Methanomicrobia</taxon>
        <taxon>Methanosarcinales</taxon>
        <taxon>Methanosarcinaceae</taxon>
        <taxon>Methanolobus</taxon>
    </lineage>
</organism>
<evidence type="ECO:0000313" key="2">
    <source>
        <dbReference type="Proteomes" id="UP001206983"/>
    </source>
</evidence>
<accession>A0AAE3HAI4</accession>
<gene>
    <name evidence="1" type="ORF">PV02_06225</name>
</gene>
<dbReference type="AlphaFoldDB" id="A0AAE3HAI4"/>
<keyword evidence="2" id="KW-1185">Reference proteome</keyword>
<reference evidence="1 2" key="1">
    <citation type="journal article" date="2011" name="Appl. Environ. Microbiol.">
        <title>Methanogenic archaea isolated from Taiwan's Chelungpu fault.</title>
        <authorList>
            <person name="Wu S.Y."/>
            <person name="Lai M.C."/>
        </authorList>
    </citation>
    <scope>NUCLEOTIDE SEQUENCE [LARGE SCALE GENOMIC DNA]</scope>
    <source>
        <strain evidence="1 2">St545Mb</strain>
    </source>
</reference>
<sequence>MAQSVNKGSGSFAHALQSIPDFSEILVLLLIMALLAMSSDEVVDFFDIVRGVFTYSVSP</sequence>
<evidence type="ECO:0000313" key="1">
    <source>
        <dbReference type="EMBL" id="MCQ6962710.1"/>
    </source>
</evidence>
<dbReference type="Proteomes" id="UP001206983">
    <property type="component" value="Unassembled WGS sequence"/>
</dbReference>
<dbReference type="EMBL" id="JTEO01000004">
    <property type="protein sequence ID" value="MCQ6962710.1"/>
    <property type="molecule type" value="Genomic_DNA"/>
</dbReference>
<protein>
    <submittedName>
        <fullName evidence="1">Uncharacterized protein</fullName>
    </submittedName>
</protein>